<organism evidence="1 2">
    <name type="scientific">Shewanella vesiculosa</name>
    <dbReference type="NCBI Taxonomy" id="518738"/>
    <lineage>
        <taxon>Bacteria</taxon>
        <taxon>Pseudomonadati</taxon>
        <taxon>Pseudomonadota</taxon>
        <taxon>Gammaproteobacteria</taxon>
        <taxon>Alteromonadales</taxon>
        <taxon>Shewanellaceae</taxon>
        <taxon>Shewanella</taxon>
    </lineage>
</organism>
<dbReference type="RefSeq" id="WP_347690966.1">
    <property type="nucleotide sequence ID" value="NZ_JBDPZN010000016.1"/>
</dbReference>
<dbReference type="EMBL" id="JBDPZN010000016">
    <property type="protein sequence ID" value="MEO3684545.1"/>
    <property type="molecule type" value="Genomic_DNA"/>
</dbReference>
<evidence type="ECO:0000313" key="2">
    <source>
        <dbReference type="Proteomes" id="UP001477278"/>
    </source>
</evidence>
<keyword evidence="2" id="KW-1185">Reference proteome</keyword>
<name>A0ABV0FUM8_9GAMM</name>
<accession>A0ABV0FUM8</accession>
<protein>
    <submittedName>
        <fullName evidence="1">HEAT repeat domain-containing protein</fullName>
    </submittedName>
</protein>
<sequence length="150" mass="17477">MTTIMEAPDNIGELVQNAGCKYDWKARLSALEELRKYDCQQSRDVIIRLALHDKVYKVKEEAFRAAQAFGLEKNGRPINLGRKDIGYKSKDFTKLFLKVKRDKKMDELDLALFKETFKILNPEMYDVMSFEKGSKLDNWIISSYKSLPKD</sequence>
<dbReference type="Proteomes" id="UP001477278">
    <property type="component" value="Unassembled WGS sequence"/>
</dbReference>
<proteinExistence type="predicted"/>
<reference evidence="1 2" key="1">
    <citation type="submission" date="2024-05" db="EMBL/GenBank/DDBJ databases">
        <title>Genome sequencing of Marine Estuary Bacteria, Shewanella vesiculosa and S. baltica, and Pseudomonas syringae.</title>
        <authorList>
            <person name="Gurung A."/>
            <person name="Maclea K.S."/>
        </authorList>
    </citation>
    <scope>NUCLEOTIDE SEQUENCE [LARGE SCALE GENOMIC DNA]</scope>
    <source>
        <strain evidence="1 2">1A</strain>
    </source>
</reference>
<comment type="caution">
    <text evidence="1">The sequence shown here is derived from an EMBL/GenBank/DDBJ whole genome shotgun (WGS) entry which is preliminary data.</text>
</comment>
<evidence type="ECO:0000313" key="1">
    <source>
        <dbReference type="EMBL" id="MEO3684545.1"/>
    </source>
</evidence>
<gene>
    <name evidence="1" type="ORF">ABHN84_19980</name>
</gene>